<dbReference type="GO" id="GO:0046047">
    <property type="term" value="P:TTP catabolic process"/>
    <property type="evidence" value="ECO:0007669"/>
    <property type="project" value="TreeGrafter"/>
</dbReference>
<dbReference type="Gene3D" id="1.10.287.1080">
    <property type="entry name" value="MazG-like"/>
    <property type="match status" value="1"/>
</dbReference>
<dbReference type="InterPro" id="IPR048015">
    <property type="entry name" value="NTP-PPase_MazG-like_N"/>
</dbReference>
<keyword evidence="2" id="KW-0378">Hydrolase</keyword>
<dbReference type="Proteomes" id="UP000031307">
    <property type="component" value="Unassembled WGS sequence"/>
</dbReference>
<dbReference type="PANTHER" id="PTHR30522:SF0">
    <property type="entry name" value="NUCLEOSIDE TRIPHOSPHATE PYROPHOSPHOHYDROLASE"/>
    <property type="match status" value="1"/>
</dbReference>
<proteinExistence type="predicted"/>
<dbReference type="CDD" id="cd11528">
    <property type="entry name" value="NTP-PPase_MazG_Nterm"/>
    <property type="match status" value="1"/>
</dbReference>
<dbReference type="GO" id="GO:0046052">
    <property type="term" value="P:UTP catabolic process"/>
    <property type="evidence" value="ECO:0007669"/>
    <property type="project" value="TreeGrafter"/>
</dbReference>
<dbReference type="InterPro" id="IPR011551">
    <property type="entry name" value="NTP_PyrPHydrolase_MazG"/>
</dbReference>
<dbReference type="GO" id="GO:0047693">
    <property type="term" value="F:ATP diphosphatase activity"/>
    <property type="evidence" value="ECO:0007669"/>
    <property type="project" value="UniProtKB-EC"/>
</dbReference>
<dbReference type="EC" id="3.6.1.8" evidence="2"/>
<protein>
    <submittedName>
        <fullName evidence="2">Nucleoside triphosphate pyrophosphohydrolase</fullName>
        <ecNumber evidence="2">3.6.1.8</ecNumber>
    </submittedName>
</protein>
<dbReference type="AlphaFoldDB" id="A0A0C1ED52"/>
<sequence>MLASQTMKAKAKKGKNLMREIGIHDKLLLFDFNLGCKMTQADENLLGKIRELLDVLNTLLGPNGCPWDREQTLETLRSTLLEEAAEWIEAVDSGDVNHMEEELGDLFLNLFFITKLAEKEGKFRMAEPVEHIIAKLIRRHPHVFSTKKLETAEEVASQWEAIKAQEKQERKSALDGISKALPGLTRGMKIGKKIKKTDFSLGNFKSISWDCADEESVGKMLFSLVLYAEENKIDPEIALRKTLSNVEKHFRTYEGTIE</sequence>
<gene>
    <name evidence="2" type="primary">mazG</name>
    <name evidence="2" type="ORF">DB43_FB00060</name>
</gene>
<evidence type="ECO:0000259" key="1">
    <source>
        <dbReference type="Pfam" id="PF03819"/>
    </source>
</evidence>
<dbReference type="GO" id="GO:0046061">
    <property type="term" value="P:dATP catabolic process"/>
    <property type="evidence" value="ECO:0007669"/>
    <property type="project" value="TreeGrafter"/>
</dbReference>
<dbReference type="InterPro" id="IPR004518">
    <property type="entry name" value="MazG-like_dom"/>
</dbReference>
<organism evidence="2 3">
    <name type="scientific">Parachlamydia acanthamoebae</name>
    <dbReference type="NCBI Taxonomy" id="83552"/>
    <lineage>
        <taxon>Bacteria</taxon>
        <taxon>Pseudomonadati</taxon>
        <taxon>Chlamydiota</taxon>
        <taxon>Chlamydiia</taxon>
        <taxon>Parachlamydiales</taxon>
        <taxon>Parachlamydiaceae</taxon>
        <taxon>Parachlamydia</taxon>
    </lineage>
</organism>
<dbReference type="EMBL" id="JSAM01000046">
    <property type="protein sequence ID" value="KIA78038.1"/>
    <property type="molecule type" value="Genomic_DNA"/>
</dbReference>
<dbReference type="FunFam" id="1.10.287.1080:FF:000001">
    <property type="entry name" value="Nucleoside triphosphate pyrophosphohydrolase"/>
    <property type="match status" value="1"/>
</dbReference>
<comment type="caution">
    <text evidence="2">The sequence shown here is derived from an EMBL/GenBank/DDBJ whole genome shotgun (WGS) entry which is preliminary data.</text>
</comment>
<dbReference type="GO" id="GO:0006203">
    <property type="term" value="P:dGTP catabolic process"/>
    <property type="evidence" value="ECO:0007669"/>
    <property type="project" value="TreeGrafter"/>
</dbReference>
<dbReference type="GO" id="GO:0046076">
    <property type="term" value="P:dTTP catabolic process"/>
    <property type="evidence" value="ECO:0007669"/>
    <property type="project" value="TreeGrafter"/>
</dbReference>
<feature type="domain" description="NTP pyrophosphohydrolase MazG-like" evidence="1">
    <location>
        <begin position="71"/>
        <end position="144"/>
    </location>
</feature>
<dbReference type="SUPFAM" id="SSF101386">
    <property type="entry name" value="all-alpha NTP pyrophosphatases"/>
    <property type="match status" value="1"/>
</dbReference>
<accession>A0A0C1ED52</accession>
<name>A0A0C1ED52_9BACT</name>
<dbReference type="NCBIfam" id="TIGR00444">
    <property type="entry name" value="mazG"/>
    <property type="match status" value="1"/>
</dbReference>
<dbReference type="Pfam" id="PF03819">
    <property type="entry name" value="MazG"/>
    <property type="match status" value="1"/>
</dbReference>
<reference evidence="2 3" key="1">
    <citation type="journal article" date="2014" name="Mol. Biol. Evol.">
        <title>Massive expansion of Ubiquitination-related gene families within the Chlamydiae.</title>
        <authorList>
            <person name="Domman D."/>
            <person name="Collingro A."/>
            <person name="Lagkouvardos I."/>
            <person name="Gehre L."/>
            <person name="Weinmaier T."/>
            <person name="Rattei T."/>
            <person name="Subtil A."/>
            <person name="Horn M."/>
        </authorList>
    </citation>
    <scope>NUCLEOTIDE SEQUENCE [LARGE SCALE GENOMIC DNA]</scope>
    <source>
        <strain evidence="2 3">OEW1</strain>
    </source>
</reference>
<dbReference type="GO" id="GO:0006950">
    <property type="term" value="P:response to stress"/>
    <property type="evidence" value="ECO:0007669"/>
    <property type="project" value="UniProtKB-ARBA"/>
</dbReference>
<dbReference type="PATRIC" id="fig|83552.4.peg.761"/>
<dbReference type="GO" id="GO:0046081">
    <property type="term" value="P:dUTP catabolic process"/>
    <property type="evidence" value="ECO:0007669"/>
    <property type="project" value="TreeGrafter"/>
</dbReference>
<evidence type="ECO:0000313" key="2">
    <source>
        <dbReference type="EMBL" id="KIA78038.1"/>
    </source>
</evidence>
<evidence type="ECO:0000313" key="3">
    <source>
        <dbReference type="Proteomes" id="UP000031307"/>
    </source>
</evidence>
<dbReference type="PANTHER" id="PTHR30522">
    <property type="entry name" value="NUCLEOSIDE TRIPHOSPHATE PYROPHOSPHOHYDROLASE"/>
    <property type="match status" value="1"/>
</dbReference>